<dbReference type="GO" id="GO:0043190">
    <property type="term" value="C:ATP-binding cassette (ABC) transporter complex"/>
    <property type="evidence" value="ECO:0007669"/>
    <property type="project" value="InterPro"/>
</dbReference>
<dbReference type="OrthoDB" id="9802896at2"/>
<keyword evidence="5" id="KW-1185">Reference proteome</keyword>
<comment type="similarity">
    <text evidence="1">Belongs to the phosphate/phosphite/phosphonate binding protein family.</text>
</comment>
<feature type="signal peptide" evidence="3">
    <location>
        <begin position="1"/>
        <end position="31"/>
    </location>
</feature>
<dbReference type="EMBL" id="QFYS01000003">
    <property type="protein sequence ID" value="RAK66600.1"/>
    <property type="molecule type" value="Genomic_DNA"/>
</dbReference>
<reference evidence="4 5" key="1">
    <citation type="submission" date="2018-05" db="EMBL/GenBank/DDBJ databases">
        <authorList>
            <person name="Lanie J.A."/>
            <person name="Ng W.-L."/>
            <person name="Kazmierczak K.M."/>
            <person name="Andrzejewski T.M."/>
            <person name="Davidsen T.M."/>
            <person name="Wayne K.J."/>
            <person name="Tettelin H."/>
            <person name="Glass J.I."/>
            <person name="Rusch D."/>
            <person name="Podicherti R."/>
            <person name="Tsui H.-C.T."/>
            <person name="Winkler M.E."/>
        </authorList>
    </citation>
    <scope>NUCLEOTIDE SEQUENCE [LARGE SCALE GENOMIC DNA]</scope>
    <source>
        <strain evidence="4 5">BUT-10</strain>
    </source>
</reference>
<dbReference type="GO" id="GO:0055085">
    <property type="term" value="P:transmembrane transport"/>
    <property type="evidence" value="ECO:0007669"/>
    <property type="project" value="InterPro"/>
</dbReference>
<evidence type="ECO:0000313" key="4">
    <source>
        <dbReference type="EMBL" id="RAK66600.1"/>
    </source>
</evidence>
<evidence type="ECO:0000256" key="1">
    <source>
        <dbReference type="ARBA" id="ARBA00007162"/>
    </source>
</evidence>
<dbReference type="Pfam" id="PF12974">
    <property type="entry name" value="Phosphonate-bd"/>
    <property type="match status" value="1"/>
</dbReference>
<dbReference type="NCBIfam" id="TIGR01098">
    <property type="entry name" value="3A0109s03R"/>
    <property type="match status" value="1"/>
</dbReference>
<dbReference type="Gene3D" id="3.40.190.10">
    <property type="entry name" value="Periplasmic binding protein-like II"/>
    <property type="match status" value="2"/>
</dbReference>
<feature type="chain" id="PRO_5016278716" evidence="3">
    <location>
        <begin position="32"/>
        <end position="317"/>
    </location>
</feature>
<dbReference type="CDD" id="cd01071">
    <property type="entry name" value="PBP2_PhnD_like"/>
    <property type="match status" value="1"/>
</dbReference>
<dbReference type="InterPro" id="IPR005770">
    <property type="entry name" value="PhnD"/>
</dbReference>
<dbReference type="SUPFAM" id="SSF53850">
    <property type="entry name" value="Periplasmic binding protein-like II"/>
    <property type="match status" value="1"/>
</dbReference>
<accession>A0A328BH77</accession>
<proteinExistence type="inferred from homology"/>
<evidence type="ECO:0000256" key="3">
    <source>
        <dbReference type="SAM" id="SignalP"/>
    </source>
</evidence>
<dbReference type="AlphaFoldDB" id="A0A328BH77"/>
<evidence type="ECO:0000313" key="5">
    <source>
        <dbReference type="Proteomes" id="UP000249524"/>
    </source>
</evidence>
<evidence type="ECO:0000256" key="2">
    <source>
        <dbReference type="ARBA" id="ARBA00022729"/>
    </source>
</evidence>
<dbReference type="PANTHER" id="PTHR35841">
    <property type="entry name" value="PHOSPHONATES-BINDING PERIPLASMIC PROTEIN"/>
    <property type="match status" value="1"/>
</dbReference>
<comment type="caution">
    <text evidence="4">The sequence shown here is derived from an EMBL/GenBank/DDBJ whole genome shotgun (WGS) entry which is preliminary data.</text>
</comment>
<keyword evidence="2 3" id="KW-0732">Signal</keyword>
<gene>
    <name evidence="4" type="ORF">DJ019_08380</name>
</gene>
<dbReference type="Proteomes" id="UP000249524">
    <property type="component" value="Unassembled WGS sequence"/>
</dbReference>
<protein>
    <submittedName>
        <fullName evidence="4">Phosphate/phosphite/phosphonate ABC transporter substrate-binding protein</fullName>
    </submittedName>
</protein>
<name>A0A328BH77_9CAUL</name>
<sequence>MRQCLQRTGGHPVLRLLTLCLALIVPTCAWSAAPLGSAQNPLRVVLIPADGGTEDGTRADFQPVFNAITRTSGLHFTLRVGQSYNAVVEAMCNGSADVAFFGPVAYVQARKRGCAELLAVSVENGRSTYYAGIFARTKGPVRRIADLKGRRVAFGDLNSASSFIAQAAMLLDARIDPVRDLGAVRLTGSHASSLAALVQGQADAAALSFDSFEKAVNQGVVSPREVSVVARSAPIPNPPLGMSTRLPPALKTRLKRAFATVARAPGVTPDMIRGYGGKRVDGYDTTYPERNYAAAAAMLARVDDPLKAAILKKAAAR</sequence>
<organism evidence="4 5">
    <name type="scientific">Phenylobacterium kunshanense</name>
    <dbReference type="NCBI Taxonomy" id="1445034"/>
    <lineage>
        <taxon>Bacteria</taxon>
        <taxon>Pseudomonadati</taxon>
        <taxon>Pseudomonadota</taxon>
        <taxon>Alphaproteobacteria</taxon>
        <taxon>Caulobacterales</taxon>
        <taxon>Caulobacteraceae</taxon>
        <taxon>Phenylobacterium</taxon>
    </lineage>
</organism>
<dbReference type="PANTHER" id="PTHR35841:SF1">
    <property type="entry name" value="PHOSPHONATES-BINDING PERIPLASMIC PROTEIN"/>
    <property type="match status" value="1"/>
</dbReference>